<comment type="caution">
    <text evidence="2">The sequence shown here is derived from an EMBL/GenBank/DDBJ whole genome shotgun (WGS) entry which is preliminary data.</text>
</comment>
<feature type="transmembrane region" description="Helical" evidence="1">
    <location>
        <begin position="113"/>
        <end position="135"/>
    </location>
</feature>
<keyword evidence="3" id="KW-1185">Reference proteome</keyword>
<sequence length="186" mass="21123">MCMKLESFCCCYELKSGAMFVGRLGIVCESIILMGLVLTGLVLANVSCNEIVKVVASYDKSFSLDENITSEKCEAYRTIILIFLVVSIILCIVLFTVDYFLIKGTRKRNHYMILPAVISYPIVGMCLLCYTAYIMTISICGFMLAALSVLWYAYACGCLYSLYVEIRHEKYRRAQYMHAQTFHFSS</sequence>
<reference evidence="2" key="1">
    <citation type="submission" date="2021-03" db="EMBL/GenBank/DDBJ databases">
        <title>Chromosome level genome of the anhydrobiotic midge Polypedilum vanderplanki.</title>
        <authorList>
            <person name="Yoshida Y."/>
            <person name="Kikawada T."/>
            <person name="Gusev O."/>
        </authorList>
    </citation>
    <scope>NUCLEOTIDE SEQUENCE</scope>
    <source>
        <strain evidence="2">NIAS01</strain>
        <tissue evidence="2">Whole body or cell culture</tissue>
    </source>
</reference>
<name>A0A9J6C9D1_POLVA</name>
<accession>A0A9J6C9D1</accession>
<feature type="transmembrane region" description="Helical" evidence="1">
    <location>
        <begin position="20"/>
        <end position="44"/>
    </location>
</feature>
<organism evidence="2 3">
    <name type="scientific">Polypedilum vanderplanki</name>
    <name type="common">Sleeping chironomid midge</name>
    <dbReference type="NCBI Taxonomy" id="319348"/>
    <lineage>
        <taxon>Eukaryota</taxon>
        <taxon>Metazoa</taxon>
        <taxon>Ecdysozoa</taxon>
        <taxon>Arthropoda</taxon>
        <taxon>Hexapoda</taxon>
        <taxon>Insecta</taxon>
        <taxon>Pterygota</taxon>
        <taxon>Neoptera</taxon>
        <taxon>Endopterygota</taxon>
        <taxon>Diptera</taxon>
        <taxon>Nematocera</taxon>
        <taxon>Chironomoidea</taxon>
        <taxon>Chironomidae</taxon>
        <taxon>Chironominae</taxon>
        <taxon>Polypedilum</taxon>
        <taxon>Polypedilum</taxon>
    </lineage>
</organism>
<evidence type="ECO:0000313" key="2">
    <source>
        <dbReference type="EMBL" id="KAG5678705.1"/>
    </source>
</evidence>
<dbReference type="AlphaFoldDB" id="A0A9J6C9D1"/>
<proteinExistence type="predicted"/>
<gene>
    <name evidence="2" type="ORF">PVAND_008353</name>
</gene>
<keyword evidence="1" id="KW-0472">Membrane</keyword>
<feature type="transmembrane region" description="Helical" evidence="1">
    <location>
        <begin position="141"/>
        <end position="163"/>
    </location>
</feature>
<dbReference type="EMBL" id="JADBJN010000002">
    <property type="protein sequence ID" value="KAG5678705.1"/>
    <property type="molecule type" value="Genomic_DNA"/>
</dbReference>
<feature type="transmembrane region" description="Helical" evidence="1">
    <location>
        <begin position="79"/>
        <end position="101"/>
    </location>
</feature>
<keyword evidence="1" id="KW-1133">Transmembrane helix</keyword>
<keyword evidence="1" id="KW-0812">Transmembrane</keyword>
<evidence type="ECO:0000313" key="3">
    <source>
        <dbReference type="Proteomes" id="UP001107558"/>
    </source>
</evidence>
<evidence type="ECO:0000256" key="1">
    <source>
        <dbReference type="SAM" id="Phobius"/>
    </source>
</evidence>
<dbReference type="Proteomes" id="UP001107558">
    <property type="component" value="Chromosome 2"/>
</dbReference>
<protein>
    <submittedName>
        <fullName evidence="2">Uncharacterized protein</fullName>
    </submittedName>
</protein>